<dbReference type="EMBL" id="ML732149">
    <property type="protein sequence ID" value="KAB8079753.1"/>
    <property type="molecule type" value="Genomic_DNA"/>
</dbReference>
<reference evidence="1 2" key="1">
    <citation type="submission" date="2019-04" db="EMBL/GenBank/DDBJ databases">
        <title>Friends and foes A comparative genomics study of 23 Aspergillus species from section Flavi.</title>
        <authorList>
            <consortium name="DOE Joint Genome Institute"/>
            <person name="Kjaerbolling I."/>
            <person name="Vesth T."/>
            <person name="Frisvad J.C."/>
            <person name="Nybo J.L."/>
            <person name="Theobald S."/>
            <person name="Kildgaard S."/>
            <person name="Isbrandt T."/>
            <person name="Kuo A."/>
            <person name="Sato A."/>
            <person name="Lyhne E.K."/>
            <person name="Kogle M.E."/>
            <person name="Wiebenga A."/>
            <person name="Kun R.S."/>
            <person name="Lubbers R.J."/>
            <person name="Makela M.R."/>
            <person name="Barry K."/>
            <person name="Chovatia M."/>
            <person name="Clum A."/>
            <person name="Daum C."/>
            <person name="Haridas S."/>
            <person name="He G."/>
            <person name="LaButti K."/>
            <person name="Lipzen A."/>
            <person name="Mondo S."/>
            <person name="Riley R."/>
            <person name="Salamov A."/>
            <person name="Simmons B.A."/>
            <person name="Magnuson J.K."/>
            <person name="Henrissat B."/>
            <person name="Mortensen U.H."/>
            <person name="Larsen T.O."/>
            <person name="Devries R.P."/>
            <person name="Grigoriev I.V."/>
            <person name="Machida M."/>
            <person name="Baker S.E."/>
            <person name="Andersen M.R."/>
        </authorList>
    </citation>
    <scope>NUCLEOTIDE SEQUENCE [LARGE SCALE GENOMIC DNA]</scope>
    <source>
        <strain evidence="1 2">CBS 151.66</strain>
    </source>
</reference>
<name>A0A5N5XG78_9EURO</name>
<dbReference type="Proteomes" id="UP000326565">
    <property type="component" value="Unassembled WGS sequence"/>
</dbReference>
<proteinExistence type="predicted"/>
<dbReference type="AlphaFoldDB" id="A0A5N5XG78"/>
<evidence type="ECO:0008006" key="3">
    <source>
        <dbReference type="Google" id="ProtNLM"/>
    </source>
</evidence>
<dbReference type="OrthoDB" id="5275938at2759"/>
<protein>
    <recommendedName>
        <fullName evidence="3">BTB domain-containing protein</fullName>
    </recommendedName>
</protein>
<accession>A0A5N5XG78</accession>
<evidence type="ECO:0000313" key="2">
    <source>
        <dbReference type="Proteomes" id="UP000326565"/>
    </source>
</evidence>
<evidence type="ECO:0000313" key="1">
    <source>
        <dbReference type="EMBL" id="KAB8079753.1"/>
    </source>
</evidence>
<gene>
    <name evidence="1" type="ORF">BDV29DRAFT_187073</name>
</gene>
<organism evidence="1 2">
    <name type="scientific">Aspergillus leporis</name>
    <dbReference type="NCBI Taxonomy" id="41062"/>
    <lineage>
        <taxon>Eukaryota</taxon>
        <taxon>Fungi</taxon>
        <taxon>Dikarya</taxon>
        <taxon>Ascomycota</taxon>
        <taxon>Pezizomycotina</taxon>
        <taxon>Eurotiomycetes</taxon>
        <taxon>Eurotiomycetidae</taxon>
        <taxon>Eurotiales</taxon>
        <taxon>Aspergillaceae</taxon>
        <taxon>Aspergillus</taxon>
        <taxon>Aspergillus subgen. Circumdati</taxon>
    </lineage>
</organism>
<sequence length="275" mass="31349">MSGNDLGLEQLDPERGCYQSTRRFLVSSKMLNNMASPVFAKLFGSNFYDCMQLADSPLSGPEQGDPSSTERLAVLAIHYDKYDYVRLFGPWAATWFIQFQPIATEEGYGYLLAAHLFRFEGRFSRISLKAQTGLSPTFFAKWEAMNILDILPDNVRSDLTDRIEKLLRQMHLILQDMVNKLKLHRRGYGMQGMVCVYCGKTHPSGVRTCHSCGNSNLYYKFCTENYRLAEYFEALKDLKLWPSLRVNLKHSCNASPCPMESKLDMLVQKATGMIG</sequence>
<keyword evidence="2" id="KW-1185">Reference proteome</keyword>